<dbReference type="Proteomes" id="UP000234333">
    <property type="component" value="Unassembled WGS sequence"/>
</dbReference>
<dbReference type="GO" id="GO:0140098">
    <property type="term" value="F:catalytic activity, acting on RNA"/>
    <property type="evidence" value="ECO:0007669"/>
    <property type="project" value="UniProtKB-ARBA"/>
</dbReference>
<dbReference type="EMBL" id="FXZC01000006">
    <property type="protein sequence ID" value="SMX92850.1"/>
    <property type="molecule type" value="Genomic_DNA"/>
</dbReference>
<dbReference type="GO" id="GO:0000455">
    <property type="term" value="P:enzyme-directed rRNA pseudouridine synthesis"/>
    <property type="evidence" value="ECO:0007669"/>
    <property type="project" value="TreeGrafter"/>
</dbReference>
<evidence type="ECO:0000313" key="6">
    <source>
        <dbReference type="EMBL" id="SMX92850.1"/>
    </source>
</evidence>
<comment type="catalytic activity">
    <reaction evidence="1">
        <text>a uridine in RNA = a pseudouridine in RNA</text>
        <dbReference type="Rhea" id="RHEA:48348"/>
        <dbReference type="Rhea" id="RHEA-COMP:12068"/>
        <dbReference type="Rhea" id="RHEA-COMP:12069"/>
        <dbReference type="ChEBI" id="CHEBI:65314"/>
        <dbReference type="ChEBI" id="CHEBI:65315"/>
    </reaction>
</comment>
<dbReference type="InterPro" id="IPR020103">
    <property type="entry name" value="PsdUridine_synth_cat_dom_sf"/>
</dbReference>
<dbReference type="PROSITE" id="PS01129">
    <property type="entry name" value="PSI_RLU"/>
    <property type="match status" value="1"/>
</dbReference>
<dbReference type="GO" id="GO:0009982">
    <property type="term" value="F:pseudouridine synthase activity"/>
    <property type="evidence" value="ECO:0007669"/>
    <property type="project" value="InterPro"/>
</dbReference>
<evidence type="ECO:0000256" key="4">
    <source>
        <dbReference type="SAM" id="MobiDB-lite"/>
    </source>
</evidence>
<dbReference type="Pfam" id="PF00849">
    <property type="entry name" value="PseudoU_synth_2"/>
    <property type="match status" value="1"/>
</dbReference>
<feature type="region of interest" description="Disordered" evidence="4">
    <location>
        <begin position="346"/>
        <end position="391"/>
    </location>
</feature>
<organism evidence="6 7">
    <name type="scientific">Brevibacterium casei CIP 102111</name>
    <dbReference type="NCBI Taxonomy" id="1255625"/>
    <lineage>
        <taxon>Bacteria</taxon>
        <taxon>Bacillati</taxon>
        <taxon>Actinomycetota</taxon>
        <taxon>Actinomycetes</taxon>
        <taxon>Micrococcales</taxon>
        <taxon>Brevibacteriaceae</taxon>
        <taxon>Brevibacterium</taxon>
    </lineage>
</organism>
<gene>
    <name evidence="6" type="ORF">BC102111_02729</name>
</gene>
<evidence type="ECO:0000256" key="1">
    <source>
        <dbReference type="ARBA" id="ARBA00000073"/>
    </source>
</evidence>
<protein>
    <recommendedName>
        <fullName evidence="2">RNA pseudouridylate synthase</fullName>
    </recommendedName>
    <alternativeName>
        <fullName evidence="3">RNA-uridine isomerase</fullName>
    </alternativeName>
</protein>
<dbReference type="InterPro" id="IPR006224">
    <property type="entry name" value="PsdUridine_synth_RluA-like_CS"/>
</dbReference>
<dbReference type="AlphaFoldDB" id="A0A2H1JZH3"/>
<dbReference type="PANTHER" id="PTHR21600">
    <property type="entry name" value="MITOCHONDRIAL RNA PSEUDOURIDINE SYNTHASE"/>
    <property type="match status" value="1"/>
</dbReference>
<dbReference type="SUPFAM" id="SSF55120">
    <property type="entry name" value="Pseudouridine synthase"/>
    <property type="match status" value="1"/>
</dbReference>
<dbReference type="InterPro" id="IPR006145">
    <property type="entry name" value="PsdUridine_synth_RsuA/RluA"/>
</dbReference>
<accession>A0A2H1JZH3</accession>
<dbReference type="InterPro" id="IPR050188">
    <property type="entry name" value="RluA_PseudoU_synthase"/>
</dbReference>
<name>A0A2H1JZH3_9MICO</name>
<dbReference type="GO" id="GO:0003723">
    <property type="term" value="F:RNA binding"/>
    <property type="evidence" value="ECO:0007669"/>
    <property type="project" value="InterPro"/>
</dbReference>
<reference evidence="7" key="1">
    <citation type="submission" date="2017-03" db="EMBL/GenBank/DDBJ databases">
        <authorList>
            <person name="Monnet C."/>
        </authorList>
    </citation>
    <scope>NUCLEOTIDE SEQUENCE [LARGE SCALE GENOMIC DNA]</scope>
    <source>
        <strain evidence="7">CIP 102111</strain>
    </source>
</reference>
<evidence type="ECO:0000259" key="5">
    <source>
        <dbReference type="Pfam" id="PF00849"/>
    </source>
</evidence>
<dbReference type="Gene3D" id="3.30.2350.10">
    <property type="entry name" value="Pseudouridine synthase"/>
    <property type="match status" value="1"/>
</dbReference>
<proteinExistence type="predicted"/>
<evidence type="ECO:0000313" key="7">
    <source>
        <dbReference type="Proteomes" id="UP000234333"/>
    </source>
</evidence>
<evidence type="ECO:0000256" key="2">
    <source>
        <dbReference type="ARBA" id="ARBA00031870"/>
    </source>
</evidence>
<feature type="domain" description="Pseudouridine synthase RsuA/RluA-like" evidence="5">
    <location>
        <begin position="143"/>
        <end position="294"/>
    </location>
</feature>
<sequence>MKGMPRSPLPPREGISATVLRAPGGLATHAKAHLPVPATIGRWLSEEFPSAAESDRRALVAQTPAEAAEIVDADVAGKGRLGEPLSAPEALGPLLPGQMCDSLGTPVHWDDPVIPGGFYFFHRPVPAEERIPFEVSIVWEDDDLLVVDKPHFLASTPNGRFVRESVVTRLRVDRGEPDLVAIHRLDRITAGLLILSRRPETRGRYQRLFQDRQVTKTYRALASSPPYDLDFPLTRRSRLHKPPGGRQVLEVPGEANAISRIDHLGEVAGRVGVSEYRLEPLTGKTHQLRVHMNALGLPLLGDPVYPRDLSPDPYDFSTALQLLAATIDFTDPLDGRLRRFATGLALDGSADDDGGRGTSPMPGPGPTLTSSPGTADDPGSAGAETPGVPQT</sequence>
<dbReference type="PANTHER" id="PTHR21600:SF84">
    <property type="entry name" value="PSEUDOURIDINE SYNTHASE RSUA_RLUA-LIKE DOMAIN-CONTAINING PROTEIN"/>
    <property type="match status" value="1"/>
</dbReference>
<evidence type="ECO:0000256" key="3">
    <source>
        <dbReference type="ARBA" id="ARBA00033164"/>
    </source>
</evidence>